<evidence type="ECO:0000256" key="1">
    <source>
        <dbReference type="SAM" id="MobiDB-lite"/>
    </source>
</evidence>
<accession>A0A167FNP4</accession>
<proteinExistence type="predicted"/>
<keyword evidence="3" id="KW-1185">Reference proteome</keyword>
<reference evidence="2 3" key="1">
    <citation type="journal article" date="2016" name="Genome Biol. Evol.">
        <title>Divergent and convergent evolution of fungal pathogenicity.</title>
        <authorList>
            <person name="Shang Y."/>
            <person name="Xiao G."/>
            <person name="Zheng P."/>
            <person name="Cen K."/>
            <person name="Zhan S."/>
            <person name="Wang C."/>
        </authorList>
    </citation>
    <scope>NUCLEOTIDE SEQUENCE [LARGE SCALE GENOMIC DNA]</scope>
    <source>
        <strain evidence="2 3">RCEF 4871</strain>
    </source>
</reference>
<comment type="caution">
    <text evidence="2">The sequence shown here is derived from an EMBL/GenBank/DDBJ whole genome shotgun (WGS) entry which is preliminary data.</text>
</comment>
<protein>
    <submittedName>
        <fullName evidence="2">Uncharacterized protein</fullName>
    </submittedName>
</protein>
<dbReference type="AlphaFoldDB" id="A0A167FNP4"/>
<dbReference type="EMBL" id="AZHC01000008">
    <property type="protein sequence ID" value="OAA45534.1"/>
    <property type="molecule type" value="Genomic_DNA"/>
</dbReference>
<gene>
    <name evidence="2" type="ORF">NOR_03323</name>
</gene>
<evidence type="ECO:0000313" key="3">
    <source>
        <dbReference type="Proteomes" id="UP000243498"/>
    </source>
</evidence>
<sequence>MEVALRIADSATGRRYVPLNYRLPIGQLLPLIPPGSLQQASDPSFQLALWKFSFTFNKRFGNHHHHASIGSTKGGPGSVPQLPARKSQEARGRLSVNMSRRKHAKSCWEADGRKSTRAHFERFARNEFSRSLGIEKRDFAAIEFLLRKGRRQLDVYSNPGIKDVR</sequence>
<feature type="region of interest" description="Disordered" evidence="1">
    <location>
        <begin position="65"/>
        <end position="97"/>
    </location>
</feature>
<dbReference type="STRING" id="1081105.A0A167FNP4"/>
<name>A0A167FNP4_METRR</name>
<organism evidence="2 3">
    <name type="scientific">Metarhizium rileyi (strain RCEF 4871)</name>
    <name type="common">Nomuraea rileyi</name>
    <dbReference type="NCBI Taxonomy" id="1649241"/>
    <lineage>
        <taxon>Eukaryota</taxon>
        <taxon>Fungi</taxon>
        <taxon>Dikarya</taxon>
        <taxon>Ascomycota</taxon>
        <taxon>Pezizomycotina</taxon>
        <taxon>Sordariomycetes</taxon>
        <taxon>Hypocreomycetidae</taxon>
        <taxon>Hypocreales</taxon>
        <taxon>Clavicipitaceae</taxon>
        <taxon>Metarhizium</taxon>
    </lineage>
</organism>
<dbReference type="OrthoDB" id="273010at2759"/>
<evidence type="ECO:0000313" key="2">
    <source>
        <dbReference type="EMBL" id="OAA45534.1"/>
    </source>
</evidence>
<dbReference type="Proteomes" id="UP000243498">
    <property type="component" value="Unassembled WGS sequence"/>
</dbReference>